<dbReference type="AlphaFoldDB" id="A0AAN0VHX8"/>
<protein>
    <submittedName>
        <fullName evidence="3">Regulator protein of competence-specific genes TfoX</fullName>
    </submittedName>
</protein>
<keyword evidence="1" id="KW-1133">Transmembrane helix</keyword>
<keyword evidence="1" id="KW-0812">Transmembrane</keyword>
<feature type="transmembrane region" description="Helical" evidence="1">
    <location>
        <begin position="30"/>
        <end position="50"/>
    </location>
</feature>
<dbReference type="SUPFAM" id="SSF159894">
    <property type="entry name" value="YgaC/TfoX-N like"/>
    <property type="match status" value="1"/>
</dbReference>
<evidence type="ECO:0000256" key="1">
    <source>
        <dbReference type="SAM" id="Phobius"/>
    </source>
</evidence>
<dbReference type="Pfam" id="PF04993">
    <property type="entry name" value="TfoX_N"/>
    <property type="match status" value="1"/>
</dbReference>
<accession>A0AAN0VHX8</accession>
<keyword evidence="1" id="KW-0472">Membrane</keyword>
<reference evidence="3 4" key="1">
    <citation type="journal article" date="2014" name="ISME J.">
        <title>Adaptation of an abundant Roseobacter RCA organism to pelagic systems revealed by genomic and transcriptomic analyses.</title>
        <authorList>
            <person name="Voget S."/>
            <person name="Wemheuer B."/>
            <person name="Brinkhoff T."/>
            <person name="Vollmers J."/>
            <person name="Dietrich S."/>
            <person name="Giebel H.A."/>
            <person name="Beardsley C."/>
            <person name="Sardemann C."/>
            <person name="Bakenhus I."/>
            <person name="Billerbeck S."/>
            <person name="Daniel R."/>
            <person name="Simon M."/>
        </authorList>
    </citation>
    <scope>NUCLEOTIDE SEQUENCE [LARGE SCALE GENOMIC DNA]</scope>
    <source>
        <strain evidence="3 4">RCA23</strain>
    </source>
</reference>
<gene>
    <name evidence="3" type="ORF">RCA23_c09590</name>
</gene>
<evidence type="ECO:0000313" key="4">
    <source>
        <dbReference type="Proteomes" id="UP000028680"/>
    </source>
</evidence>
<dbReference type="InterPro" id="IPR007076">
    <property type="entry name" value="TfoX_N"/>
</dbReference>
<dbReference type="EMBL" id="CP003984">
    <property type="protein sequence ID" value="AII86514.1"/>
    <property type="molecule type" value="Genomic_DNA"/>
</dbReference>
<dbReference type="Proteomes" id="UP000028680">
    <property type="component" value="Chromosome"/>
</dbReference>
<name>A0AAN0VHX8_9RHOB</name>
<organism evidence="3 4">
    <name type="scientific">Planktomarina temperata RCA23</name>
    <dbReference type="NCBI Taxonomy" id="666509"/>
    <lineage>
        <taxon>Bacteria</taxon>
        <taxon>Pseudomonadati</taxon>
        <taxon>Pseudomonadota</taxon>
        <taxon>Alphaproteobacteria</taxon>
        <taxon>Rhodobacterales</taxon>
        <taxon>Paracoccaceae</taxon>
        <taxon>Planktomarina</taxon>
    </lineage>
</organism>
<dbReference type="Gene3D" id="3.30.1460.30">
    <property type="entry name" value="YgaC/TfoX-N like chaperone"/>
    <property type="match status" value="1"/>
</dbReference>
<sequence>MSISDADIAFVKDLFSGVGTLTTRKMFGGLAVYADGVIFALVISTGALMIKAKGALASDLAAQGSQQFIHDGKGDKRVAMPYWTLPDAAMDEPELACDWARRSLL</sequence>
<proteinExistence type="predicted"/>
<feature type="domain" description="TfoX N-terminal" evidence="2">
    <location>
        <begin position="13"/>
        <end position="104"/>
    </location>
</feature>
<evidence type="ECO:0000313" key="3">
    <source>
        <dbReference type="EMBL" id="AII86514.1"/>
    </source>
</evidence>
<keyword evidence="4" id="KW-1185">Reference proteome</keyword>
<evidence type="ECO:0000259" key="2">
    <source>
        <dbReference type="Pfam" id="PF04993"/>
    </source>
</evidence>
<dbReference type="KEGG" id="ptp:RCA23_c09590"/>
<dbReference type="RefSeq" id="WP_044049357.1">
    <property type="nucleotide sequence ID" value="NZ_CP003984.1"/>
</dbReference>